<dbReference type="Pfam" id="PF03576">
    <property type="entry name" value="Peptidase_S58"/>
    <property type="match status" value="1"/>
</dbReference>
<dbReference type="InterPro" id="IPR016117">
    <property type="entry name" value="ArgJ-like_dom_sf"/>
</dbReference>
<reference evidence="2" key="1">
    <citation type="submission" date="2022-12" db="EMBL/GenBank/DDBJ databases">
        <title>Paracoccus sp. EF6 isolated from a lake water.</title>
        <authorList>
            <person name="Liu H."/>
        </authorList>
    </citation>
    <scope>NUCLEOTIDE SEQUENCE</scope>
    <source>
        <strain evidence="2">EF6</strain>
    </source>
</reference>
<comment type="caution">
    <text evidence="2">The sequence shown here is derived from an EMBL/GenBank/DDBJ whole genome shotgun (WGS) entry which is preliminary data.</text>
</comment>
<evidence type="ECO:0000256" key="1">
    <source>
        <dbReference type="ARBA" id="ARBA00007068"/>
    </source>
</evidence>
<dbReference type="RefSeq" id="WP_268944017.1">
    <property type="nucleotide sequence ID" value="NZ_JAPTYD010000057.1"/>
</dbReference>
<gene>
    <name evidence="2" type="ORF">OU682_20195</name>
</gene>
<organism evidence="2 3">
    <name type="scientific">Paracoccus benzoatiresistens</name>
    <dbReference type="NCBI Taxonomy" id="2997341"/>
    <lineage>
        <taxon>Bacteria</taxon>
        <taxon>Pseudomonadati</taxon>
        <taxon>Pseudomonadota</taxon>
        <taxon>Alphaproteobacteria</taxon>
        <taxon>Rhodobacterales</taxon>
        <taxon>Paracoccaceae</taxon>
        <taxon>Paracoccus</taxon>
    </lineage>
</organism>
<sequence length="362" mass="37441">MTRTTASFGLACSDLRPGKTNGITDVPGVLVGHCTLRSGDINTGVTAILPHGGNLFRRKVVAASHVINGFGKTVGLVQVDELGTIETPILLTNTLSVAACSAALIREALARNPDIGRTTSTVNTVVGECNDGPLNDIQAMAVTEDHALSALAAAHGGPVEQGSIGAGTGMTCFGFKGGIGSASRRLEIAGQDFHLGALVLTNFGRAGDLILPDGRRPFPAGAEAGAESPEKGSVIVILATDVPLDHRQLARVARRGGAGLARLGSFWGHGSGDISIAFSTANPVDHGEEQDIVSRRVLSESRIDLLFQATAESTQEAVLNSLLAADRFLGRGGAMRLSLADCLAKGSETLPQNQFGQHSEKQ</sequence>
<dbReference type="SUPFAM" id="SSF56266">
    <property type="entry name" value="DmpA/ArgJ-like"/>
    <property type="match status" value="1"/>
</dbReference>
<dbReference type="PANTHER" id="PTHR36512:SF3">
    <property type="entry name" value="BLR5678 PROTEIN"/>
    <property type="match status" value="1"/>
</dbReference>
<proteinExistence type="inferred from homology"/>
<dbReference type="CDD" id="cd02253">
    <property type="entry name" value="DmpA"/>
    <property type="match status" value="1"/>
</dbReference>
<dbReference type="PANTHER" id="PTHR36512">
    <property type="entry name" value="D-AMINOPEPTIDASE"/>
    <property type="match status" value="1"/>
</dbReference>
<accession>A0ABT4JB32</accession>
<dbReference type="InterPro" id="IPR005321">
    <property type="entry name" value="Peptidase_S58_DmpA"/>
</dbReference>
<dbReference type="EMBL" id="JAPTYD010000057">
    <property type="protein sequence ID" value="MCZ0963920.1"/>
    <property type="molecule type" value="Genomic_DNA"/>
</dbReference>
<keyword evidence="3" id="KW-1185">Reference proteome</keyword>
<protein>
    <submittedName>
        <fullName evidence="2">P1 family peptidase</fullName>
    </submittedName>
</protein>
<comment type="similarity">
    <text evidence="1">Belongs to the peptidase S58 family.</text>
</comment>
<name>A0ABT4JB32_9RHOB</name>
<dbReference type="Gene3D" id="3.60.70.12">
    <property type="entry name" value="L-amino peptidase D-ALA esterase/amidase"/>
    <property type="match status" value="1"/>
</dbReference>
<dbReference type="Proteomes" id="UP001149822">
    <property type="component" value="Unassembled WGS sequence"/>
</dbReference>
<evidence type="ECO:0000313" key="3">
    <source>
        <dbReference type="Proteomes" id="UP001149822"/>
    </source>
</evidence>
<evidence type="ECO:0000313" key="2">
    <source>
        <dbReference type="EMBL" id="MCZ0963920.1"/>
    </source>
</evidence>